<protein>
    <submittedName>
        <fullName evidence="1">Uncharacterized protein</fullName>
    </submittedName>
</protein>
<reference evidence="1 2" key="1">
    <citation type="submission" date="2024-01" db="EMBL/GenBank/DDBJ databases">
        <title>The genomes of 5 underutilized Papilionoideae crops provide insights into root nodulation and disease resistanc.</title>
        <authorList>
            <person name="Jiang F."/>
        </authorList>
    </citation>
    <scope>NUCLEOTIDE SEQUENCE [LARGE SCALE GENOMIC DNA]</scope>
    <source>
        <strain evidence="1">LVBAO_FW01</strain>
        <tissue evidence="1">Leaves</tissue>
    </source>
</reference>
<proteinExistence type="predicted"/>
<dbReference type="Proteomes" id="UP001367508">
    <property type="component" value="Unassembled WGS sequence"/>
</dbReference>
<gene>
    <name evidence="1" type="ORF">VNO77_43702</name>
</gene>
<dbReference type="EMBL" id="JAYMYQ010000011">
    <property type="protein sequence ID" value="KAK7305790.1"/>
    <property type="molecule type" value="Genomic_DNA"/>
</dbReference>
<comment type="caution">
    <text evidence="1">The sequence shown here is derived from an EMBL/GenBank/DDBJ whole genome shotgun (WGS) entry which is preliminary data.</text>
</comment>
<sequence>MECKLQWLNNHVQRMTTSGDQRHCNITQTGRLGCSSISTLTRRRLRSAWIELVVNESSDNVVCVCSDSQFLPELAFTLFVVSEFPLFEFRRQNKGAFSPIMMSIDSVSFALLLSM</sequence>
<organism evidence="1 2">
    <name type="scientific">Canavalia gladiata</name>
    <name type="common">Sword bean</name>
    <name type="synonym">Dolichos gladiatus</name>
    <dbReference type="NCBI Taxonomy" id="3824"/>
    <lineage>
        <taxon>Eukaryota</taxon>
        <taxon>Viridiplantae</taxon>
        <taxon>Streptophyta</taxon>
        <taxon>Embryophyta</taxon>
        <taxon>Tracheophyta</taxon>
        <taxon>Spermatophyta</taxon>
        <taxon>Magnoliopsida</taxon>
        <taxon>eudicotyledons</taxon>
        <taxon>Gunneridae</taxon>
        <taxon>Pentapetalae</taxon>
        <taxon>rosids</taxon>
        <taxon>fabids</taxon>
        <taxon>Fabales</taxon>
        <taxon>Fabaceae</taxon>
        <taxon>Papilionoideae</taxon>
        <taxon>50 kb inversion clade</taxon>
        <taxon>NPAAA clade</taxon>
        <taxon>indigoferoid/millettioid clade</taxon>
        <taxon>Phaseoleae</taxon>
        <taxon>Canavalia</taxon>
    </lineage>
</organism>
<accession>A0AAN9JUK8</accession>
<evidence type="ECO:0000313" key="2">
    <source>
        <dbReference type="Proteomes" id="UP001367508"/>
    </source>
</evidence>
<name>A0AAN9JUK8_CANGL</name>
<evidence type="ECO:0000313" key="1">
    <source>
        <dbReference type="EMBL" id="KAK7305790.1"/>
    </source>
</evidence>
<dbReference type="AlphaFoldDB" id="A0AAN9JUK8"/>
<keyword evidence="2" id="KW-1185">Reference proteome</keyword>